<dbReference type="AlphaFoldDB" id="A0A914DE78"/>
<dbReference type="WBParaSite" id="ACRNAN_scaffold2476.g22869.t1">
    <property type="protein sequence ID" value="ACRNAN_scaffold2476.g22869.t1"/>
    <property type="gene ID" value="ACRNAN_scaffold2476.g22869"/>
</dbReference>
<protein>
    <submittedName>
        <fullName evidence="2">Uncharacterized protein</fullName>
    </submittedName>
</protein>
<accession>A0A914DE78</accession>
<dbReference type="Proteomes" id="UP000887540">
    <property type="component" value="Unplaced"/>
</dbReference>
<reference evidence="2" key="1">
    <citation type="submission" date="2022-11" db="UniProtKB">
        <authorList>
            <consortium name="WormBaseParasite"/>
        </authorList>
    </citation>
    <scope>IDENTIFICATION</scope>
</reference>
<evidence type="ECO:0000313" key="2">
    <source>
        <dbReference type="WBParaSite" id="ACRNAN_scaffold2476.g22869.t1"/>
    </source>
</evidence>
<evidence type="ECO:0000313" key="1">
    <source>
        <dbReference type="Proteomes" id="UP000887540"/>
    </source>
</evidence>
<name>A0A914DE78_9BILA</name>
<organism evidence="1 2">
    <name type="scientific">Acrobeloides nanus</name>
    <dbReference type="NCBI Taxonomy" id="290746"/>
    <lineage>
        <taxon>Eukaryota</taxon>
        <taxon>Metazoa</taxon>
        <taxon>Ecdysozoa</taxon>
        <taxon>Nematoda</taxon>
        <taxon>Chromadorea</taxon>
        <taxon>Rhabditida</taxon>
        <taxon>Tylenchina</taxon>
        <taxon>Cephalobomorpha</taxon>
        <taxon>Cephaloboidea</taxon>
        <taxon>Cephalobidae</taxon>
        <taxon>Acrobeloides</taxon>
    </lineage>
</organism>
<proteinExistence type="predicted"/>
<keyword evidence="1" id="KW-1185">Reference proteome</keyword>
<sequence length="93" mass="10945">MYKLCALSLDLFPPYYAHTDIQQQRHHVKKDIPNSYNEENIFNFDTLAGIGFGKRSMSLVEYKYSSQPTDTNIHKNKHVQKLKIARINRFTNL</sequence>